<reference evidence="1 2" key="2">
    <citation type="submission" date="2019-09" db="EMBL/GenBank/DDBJ databases">
        <title>Complete Genome Sequence and Methylome Analysis of free living Spirochaetas.</title>
        <authorList>
            <person name="Leshcheva N."/>
            <person name="Mikheeva N."/>
        </authorList>
    </citation>
    <scope>NUCLEOTIDE SEQUENCE [LARGE SCALE GENOMIC DNA]</scope>
    <source>
        <strain evidence="1 2">P</strain>
    </source>
</reference>
<dbReference type="AlphaFoldDB" id="A0A5C1QBF1"/>
<dbReference type="Proteomes" id="UP000323824">
    <property type="component" value="Chromosome"/>
</dbReference>
<protein>
    <submittedName>
        <fullName evidence="1">Uncharacterized protein</fullName>
    </submittedName>
</protein>
<gene>
    <name evidence="1" type="ORF">EW093_09085</name>
</gene>
<accession>A0A5C1QBF1</accession>
<dbReference type="KEGG" id="sper:EW093_09085"/>
<reference evidence="1 2" key="1">
    <citation type="submission" date="2019-02" db="EMBL/GenBank/DDBJ databases">
        <authorList>
            <person name="Fomenkov A."/>
            <person name="Dubinina G."/>
            <person name="Grabovich M."/>
            <person name="Vincze T."/>
            <person name="Roberts R.J."/>
        </authorList>
    </citation>
    <scope>NUCLEOTIDE SEQUENCE [LARGE SCALE GENOMIC DNA]</scope>
    <source>
        <strain evidence="1 2">P</strain>
    </source>
</reference>
<dbReference type="EMBL" id="CP035807">
    <property type="protein sequence ID" value="QEN04851.1"/>
    <property type="molecule type" value="Genomic_DNA"/>
</dbReference>
<organism evidence="1 2">
    <name type="scientific">Thiospirochaeta perfilievii</name>
    <dbReference type="NCBI Taxonomy" id="252967"/>
    <lineage>
        <taxon>Bacteria</taxon>
        <taxon>Pseudomonadati</taxon>
        <taxon>Spirochaetota</taxon>
        <taxon>Spirochaetia</taxon>
        <taxon>Spirochaetales</taxon>
        <taxon>Spirochaetaceae</taxon>
        <taxon>Thiospirochaeta</taxon>
    </lineage>
</organism>
<proteinExistence type="predicted"/>
<keyword evidence="2" id="KW-1185">Reference proteome</keyword>
<evidence type="ECO:0000313" key="2">
    <source>
        <dbReference type="Proteomes" id="UP000323824"/>
    </source>
</evidence>
<dbReference type="RefSeq" id="WP_149568091.1">
    <property type="nucleotide sequence ID" value="NZ_CP035807.1"/>
</dbReference>
<evidence type="ECO:0000313" key="1">
    <source>
        <dbReference type="EMBL" id="QEN04851.1"/>
    </source>
</evidence>
<sequence>MRVKFLVILYIFLILSKSFSYEIGGAMSLDYFNNPVIDSAPSPIQQQPQFIHNLNIGIFTLHSGIGIVEANYEFQSNGFPVFNDMYSGFYTLEFDLYTLPGLSFKLNDKVTLGALVGGGFRLPVLVKEDSDAGDGVNNAFSWFYSEYRYLFWSATIFSKIKLPLSDNTKLYLDFHYRDFIFRDNQWIIGATVGLLWQFN</sequence>
<name>A0A5C1QBF1_9SPIO</name>